<dbReference type="KEGG" id="cmag:CBW24_00045"/>
<protein>
    <recommendedName>
        <fullName evidence="5">Glutathione S-transferase</fullName>
    </recommendedName>
</protein>
<evidence type="ECO:0000313" key="3">
    <source>
        <dbReference type="EMBL" id="ATI40561.1"/>
    </source>
</evidence>
<dbReference type="Proteomes" id="UP000219050">
    <property type="component" value="Chromosome"/>
</dbReference>
<dbReference type="SFLD" id="SFLDG00358">
    <property type="entry name" value="Main_(cytGST)"/>
    <property type="match status" value="1"/>
</dbReference>
<dbReference type="PROSITE" id="PS50405">
    <property type="entry name" value="GST_CTER"/>
    <property type="match status" value="1"/>
</dbReference>
<dbReference type="SUPFAM" id="SSF52833">
    <property type="entry name" value="Thioredoxin-like"/>
    <property type="match status" value="1"/>
</dbReference>
<keyword evidence="4" id="KW-1185">Reference proteome</keyword>
<dbReference type="Gene3D" id="3.40.30.10">
    <property type="entry name" value="Glutaredoxin"/>
    <property type="match status" value="1"/>
</dbReference>
<gene>
    <name evidence="3" type="ORF">CBW24_00045</name>
</gene>
<dbReference type="InterPro" id="IPR004045">
    <property type="entry name" value="Glutathione_S-Trfase_N"/>
</dbReference>
<evidence type="ECO:0000313" key="4">
    <source>
        <dbReference type="Proteomes" id="UP000219050"/>
    </source>
</evidence>
<name>A0A291LV35_9RHOB</name>
<dbReference type="SUPFAM" id="SSF47616">
    <property type="entry name" value="GST C-terminal domain-like"/>
    <property type="match status" value="1"/>
</dbReference>
<reference evidence="3 4" key="1">
    <citation type="submission" date="2017-05" db="EMBL/GenBank/DDBJ databases">
        <title>Comparative genomic and metabolic analysis of manganese-oxidizing mechanisms in Celeribater manganoxidans DY25T: its adaption to the environment of polymetallic nodule.</title>
        <authorList>
            <person name="Wang X."/>
        </authorList>
    </citation>
    <scope>NUCLEOTIDE SEQUENCE [LARGE SCALE GENOMIC DNA]</scope>
    <source>
        <strain evidence="3 4">DY25</strain>
    </source>
</reference>
<feature type="domain" description="GST N-terminal" evidence="1">
    <location>
        <begin position="5"/>
        <end position="87"/>
    </location>
</feature>
<dbReference type="PANTHER" id="PTHR43968:SF6">
    <property type="entry name" value="GLUTATHIONE S-TRANSFERASE OMEGA"/>
    <property type="match status" value="1"/>
</dbReference>
<dbReference type="AlphaFoldDB" id="A0A291LV35"/>
<dbReference type="GO" id="GO:0005737">
    <property type="term" value="C:cytoplasm"/>
    <property type="evidence" value="ECO:0007669"/>
    <property type="project" value="TreeGrafter"/>
</dbReference>
<accession>A0A291LV35</accession>
<feature type="domain" description="GST C-terminal" evidence="2">
    <location>
        <begin position="93"/>
        <end position="249"/>
    </location>
</feature>
<dbReference type="Pfam" id="PF13410">
    <property type="entry name" value="GST_C_2"/>
    <property type="match status" value="1"/>
</dbReference>
<organism evidence="3 4">
    <name type="scientific">Pacificitalea manganoxidans</name>
    <dbReference type="NCBI Taxonomy" id="1411902"/>
    <lineage>
        <taxon>Bacteria</taxon>
        <taxon>Pseudomonadati</taxon>
        <taxon>Pseudomonadota</taxon>
        <taxon>Alphaproteobacteria</taxon>
        <taxon>Rhodobacterales</taxon>
        <taxon>Paracoccaceae</taxon>
        <taxon>Pacificitalea</taxon>
    </lineage>
</organism>
<dbReference type="InterPro" id="IPR040079">
    <property type="entry name" value="Glutathione_S-Trfase"/>
</dbReference>
<evidence type="ECO:0008006" key="5">
    <source>
        <dbReference type="Google" id="ProtNLM"/>
    </source>
</evidence>
<dbReference type="PANTHER" id="PTHR43968">
    <property type="match status" value="1"/>
</dbReference>
<sequence>MDIRHMLKLYHYWSSTCSRRVRITLAEKQIDWTSHHVDIHRKKEQLEEWYKQINPNSYVPALDHDGRILIESLVIMQYLDEVYDTGTSLVPDDAYRRGMMRIWMDRFEYAVHKAVNALSHSRSHSDKFVGVSHDELKALWMKVGNPEKRRILLHRLEYGVSEAEEASAIERIENVLDMMEAQLAQTPWLCGDTLTLADIAMAPYPERFEANKLDMLTDFSKRPHYGNWVAKIQSLPSYKEAYAFPNPDAA</sequence>
<dbReference type="InterPro" id="IPR050983">
    <property type="entry name" value="GST_Omega/HSP26"/>
</dbReference>
<dbReference type="SFLD" id="SFLDS00019">
    <property type="entry name" value="Glutathione_Transferase_(cytos"/>
    <property type="match status" value="1"/>
</dbReference>
<dbReference type="InterPro" id="IPR036249">
    <property type="entry name" value="Thioredoxin-like_sf"/>
</dbReference>
<dbReference type="OrthoDB" id="9810080at2"/>
<dbReference type="Pfam" id="PF13409">
    <property type="entry name" value="GST_N_2"/>
    <property type="match status" value="1"/>
</dbReference>
<dbReference type="EMBL" id="CP021404">
    <property type="protein sequence ID" value="ATI40561.1"/>
    <property type="molecule type" value="Genomic_DNA"/>
</dbReference>
<dbReference type="InterPro" id="IPR010987">
    <property type="entry name" value="Glutathione-S-Trfase_C-like"/>
</dbReference>
<dbReference type="Gene3D" id="1.20.1050.10">
    <property type="match status" value="1"/>
</dbReference>
<evidence type="ECO:0000259" key="1">
    <source>
        <dbReference type="PROSITE" id="PS50404"/>
    </source>
</evidence>
<proteinExistence type="predicted"/>
<dbReference type="InterPro" id="IPR036282">
    <property type="entry name" value="Glutathione-S-Trfase_C_sf"/>
</dbReference>
<dbReference type="PROSITE" id="PS50404">
    <property type="entry name" value="GST_NTER"/>
    <property type="match status" value="1"/>
</dbReference>
<evidence type="ECO:0000259" key="2">
    <source>
        <dbReference type="PROSITE" id="PS50405"/>
    </source>
</evidence>